<proteinExistence type="predicted"/>
<gene>
    <name evidence="1" type="ORF">E4680_00080</name>
</gene>
<dbReference type="SUPFAM" id="SSF69917">
    <property type="entry name" value="OMPT-like"/>
    <property type="match status" value="1"/>
</dbReference>
<dbReference type="InterPro" id="IPR020080">
    <property type="entry name" value="OM_adhesin/peptidase_omptin"/>
</dbReference>
<evidence type="ECO:0000313" key="2">
    <source>
        <dbReference type="Proteomes" id="UP000297890"/>
    </source>
</evidence>
<dbReference type="EMBL" id="SRIO01000001">
    <property type="protein sequence ID" value="TFZ83984.1"/>
    <property type="molecule type" value="Genomic_DNA"/>
</dbReference>
<dbReference type="Proteomes" id="UP000297890">
    <property type="component" value="Unassembled WGS sequence"/>
</dbReference>
<dbReference type="AlphaFoldDB" id="A0A4Z0FCH3"/>
<comment type="caution">
    <text evidence="1">The sequence shown here is derived from an EMBL/GenBank/DDBJ whole genome shotgun (WGS) entry which is preliminary data.</text>
</comment>
<accession>A0A4Z0FCH3</accession>
<name>A0A4Z0FCH3_9GAMM</name>
<protein>
    <submittedName>
        <fullName evidence="1">Uncharacterized protein</fullName>
    </submittedName>
</protein>
<sequence length="211" mass="23054">MPGIARADWRYEAGFQFAHLEGEAPQDAAYNADLQGIHLAFRENVGSWRGELAGSYQIGSADLEQAGQALTSTDETAWDADYRIGPVIAPGVWAFGGIAHRRWESDDLERQLTYSPVGIGVALPAAWSIEGEFMIEYWAVWSAEVIDVSAQGALPDTGAGWRVSANAGWAFGERQSLFVNPYYAEWRLDGGLSGNDADAQTIGINFGLRWH</sequence>
<evidence type="ECO:0000313" key="1">
    <source>
        <dbReference type="EMBL" id="TFZ83984.1"/>
    </source>
</evidence>
<organism evidence="1 2">
    <name type="scientific">Candidatus Macondimonas diazotrophica</name>
    <dbReference type="NCBI Taxonomy" id="2305248"/>
    <lineage>
        <taxon>Bacteria</taxon>
        <taxon>Pseudomonadati</taxon>
        <taxon>Pseudomonadota</taxon>
        <taxon>Gammaproteobacteria</taxon>
        <taxon>Chromatiales</taxon>
        <taxon>Ectothiorhodospiraceae</taxon>
        <taxon>Candidatus Macondimonas</taxon>
    </lineage>
</organism>
<keyword evidence="2" id="KW-1185">Reference proteome</keyword>
<dbReference type="RefSeq" id="WP_135280343.1">
    <property type="nucleotide sequence ID" value="NZ_SRIO01000001.1"/>
</dbReference>
<dbReference type="GO" id="GO:0004190">
    <property type="term" value="F:aspartic-type endopeptidase activity"/>
    <property type="evidence" value="ECO:0007669"/>
    <property type="project" value="InterPro"/>
</dbReference>
<reference evidence="1 2" key="1">
    <citation type="journal article" date="2019" name="ISME J.">
        <title>Candidatus Macondimonas diazotrophica, a novel gammaproteobacterial genus dominating crude-oil-contaminated coastal sediments.</title>
        <authorList>
            <person name="Karthikeyan S."/>
            <person name="Konstantinidis K."/>
        </authorList>
    </citation>
    <scope>NUCLEOTIDE SEQUENCE [LARGE SCALE GENOMIC DNA]</scope>
    <source>
        <strain evidence="1 2">KTK01</strain>
    </source>
</reference>